<feature type="transmembrane region" description="Helical" evidence="2">
    <location>
        <begin position="92"/>
        <end position="113"/>
    </location>
</feature>
<proteinExistence type="predicted"/>
<feature type="region of interest" description="Disordered" evidence="1">
    <location>
        <begin position="1"/>
        <end position="33"/>
    </location>
</feature>
<dbReference type="EMBL" id="JABBXF010000088">
    <property type="protein sequence ID" value="NVK81640.1"/>
    <property type="molecule type" value="Genomic_DNA"/>
</dbReference>
<protein>
    <recommendedName>
        <fullName evidence="3">DUF6542 domain-containing protein</fullName>
    </recommendedName>
</protein>
<organism evidence="4 5">
    <name type="scientific">Streptomyces morookaense</name>
    <name type="common">Streptoverticillium morookaense</name>
    <dbReference type="NCBI Taxonomy" id="1970"/>
    <lineage>
        <taxon>Bacteria</taxon>
        <taxon>Bacillati</taxon>
        <taxon>Actinomycetota</taxon>
        <taxon>Actinomycetes</taxon>
        <taxon>Kitasatosporales</taxon>
        <taxon>Streptomycetaceae</taxon>
        <taxon>Streptomyces</taxon>
    </lineage>
</organism>
<dbReference type="AlphaFoldDB" id="A0A7Y7B9Z2"/>
<feature type="domain" description="DUF6542" evidence="3">
    <location>
        <begin position="40"/>
        <end position="157"/>
    </location>
</feature>
<evidence type="ECO:0000256" key="1">
    <source>
        <dbReference type="SAM" id="MobiDB-lite"/>
    </source>
</evidence>
<feature type="transmembrane region" description="Helical" evidence="2">
    <location>
        <begin position="133"/>
        <end position="150"/>
    </location>
</feature>
<dbReference type="RefSeq" id="WP_171086566.1">
    <property type="nucleotide sequence ID" value="NZ_BNBU01000001.1"/>
</dbReference>
<gene>
    <name evidence="4" type="ORF">HG542_28905</name>
</gene>
<evidence type="ECO:0000313" key="4">
    <source>
        <dbReference type="EMBL" id="NVK81640.1"/>
    </source>
</evidence>
<feature type="transmembrane region" description="Helical" evidence="2">
    <location>
        <begin position="68"/>
        <end position="85"/>
    </location>
</feature>
<accession>A0A7Y7B9Z2</accession>
<reference evidence="4 5" key="1">
    <citation type="submission" date="2020-04" db="EMBL/GenBank/DDBJ databases">
        <title>Draft Genome Sequence of Streptomyces morookaense DSM 40503, an 8-azaguanine-producing strain.</title>
        <authorList>
            <person name="Qi J."/>
            <person name="Gao J.-M."/>
        </authorList>
    </citation>
    <scope>NUCLEOTIDE SEQUENCE [LARGE SCALE GENOMIC DNA]</scope>
    <source>
        <strain evidence="4 5">DSM 40503</strain>
    </source>
</reference>
<sequence length="168" mass="16904">MTNPRVTSADPGTIPAPRSGGPPAGPRGRGAHRACKGARPVRRALLIAPLLPVLGACADRAAGPHVGWGFAAGLVLAAVWAASAVRPAQLWWVVPAPPPVAAAVTMAVALVTGTSTGKGAALPAEAVRWAVDAFPAMAAAEIAVLIVVGVRSVRSRRRGRSGDVRAQG</sequence>
<keyword evidence="2" id="KW-0812">Transmembrane</keyword>
<comment type="caution">
    <text evidence="4">The sequence shown here is derived from an EMBL/GenBank/DDBJ whole genome shotgun (WGS) entry which is preliminary data.</text>
</comment>
<dbReference type="Proteomes" id="UP000587462">
    <property type="component" value="Unassembled WGS sequence"/>
</dbReference>
<name>A0A7Y7B9Z2_STRMO</name>
<evidence type="ECO:0000313" key="5">
    <source>
        <dbReference type="Proteomes" id="UP000587462"/>
    </source>
</evidence>
<evidence type="ECO:0000259" key="3">
    <source>
        <dbReference type="Pfam" id="PF20177"/>
    </source>
</evidence>
<keyword evidence="2" id="KW-1133">Transmembrane helix</keyword>
<dbReference type="InterPro" id="IPR046672">
    <property type="entry name" value="DUF6542"/>
</dbReference>
<keyword evidence="5" id="KW-1185">Reference proteome</keyword>
<keyword evidence="2" id="KW-0472">Membrane</keyword>
<evidence type="ECO:0000256" key="2">
    <source>
        <dbReference type="SAM" id="Phobius"/>
    </source>
</evidence>
<dbReference type="Pfam" id="PF20177">
    <property type="entry name" value="DUF6542"/>
    <property type="match status" value="1"/>
</dbReference>